<accession>A0ABN3NAG5</accession>
<comment type="caution">
    <text evidence="2">The sequence shown here is derived from an EMBL/GenBank/DDBJ whole genome shotgun (WGS) entry which is preliminary data.</text>
</comment>
<dbReference type="SUPFAM" id="SSF48452">
    <property type="entry name" value="TPR-like"/>
    <property type="match status" value="1"/>
</dbReference>
<keyword evidence="3" id="KW-1185">Reference proteome</keyword>
<organism evidence="2 3">
    <name type="scientific">Streptomyces levis</name>
    <dbReference type="NCBI Taxonomy" id="285566"/>
    <lineage>
        <taxon>Bacteria</taxon>
        <taxon>Bacillati</taxon>
        <taxon>Actinomycetota</taxon>
        <taxon>Actinomycetes</taxon>
        <taxon>Kitasatosporales</taxon>
        <taxon>Streptomycetaceae</taxon>
        <taxon>Streptomyces</taxon>
    </lineage>
</organism>
<evidence type="ECO:0000313" key="2">
    <source>
        <dbReference type="EMBL" id="GAA2517801.1"/>
    </source>
</evidence>
<dbReference type="Proteomes" id="UP001501095">
    <property type="component" value="Unassembled WGS sequence"/>
</dbReference>
<evidence type="ECO:0000313" key="3">
    <source>
        <dbReference type="Proteomes" id="UP001501095"/>
    </source>
</evidence>
<gene>
    <name evidence="2" type="ORF">GCM10010423_06950</name>
</gene>
<name>A0ABN3NAG5_9ACTN</name>
<dbReference type="Gene3D" id="1.25.40.10">
    <property type="entry name" value="Tetratricopeptide repeat domain"/>
    <property type="match status" value="3"/>
</dbReference>
<dbReference type="EMBL" id="BAAATM010000003">
    <property type="protein sequence ID" value="GAA2517801.1"/>
    <property type="molecule type" value="Genomic_DNA"/>
</dbReference>
<dbReference type="RefSeq" id="WP_344533776.1">
    <property type="nucleotide sequence ID" value="NZ_BAAATM010000003.1"/>
</dbReference>
<protein>
    <submittedName>
        <fullName evidence="2">CHAT domain-containing protein</fullName>
    </submittedName>
</protein>
<dbReference type="InterPro" id="IPR011990">
    <property type="entry name" value="TPR-like_helical_dom_sf"/>
</dbReference>
<feature type="domain" description="CHAT" evidence="1">
    <location>
        <begin position="937"/>
        <end position="1216"/>
    </location>
</feature>
<evidence type="ECO:0000259" key="1">
    <source>
        <dbReference type="Pfam" id="PF12770"/>
    </source>
</evidence>
<dbReference type="Pfam" id="PF12770">
    <property type="entry name" value="CHAT"/>
    <property type="match status" value="1"/>
</dbReference>
<sequence length="1217" mass="129311">MEGSPSDGGVDLVGLVLHHIRAYSGTNDPRTALAAAPLWAAGALIHEISERLYQDSVTEDDVELALLVGALLGIRLQALGEEQTPLDYHAWLSVFGLLHAIAPQVVPEGLAEAFADAPPPVPERHTLLSAMGMVLLHACGRTKDAKLSGTAISLWEAALESAPEEEQPAIRGNLGSSWRELAEVLGEPDLLKVAAHHMDQAAGAAEGNPERPRMWDGLATVLDALFDHHHDIADLDRAIGARRAMVNEVLPEAGQWFQLGVLLWKRYQYTRVERFLNEAIDAVARETGIMPGEHPVLPGVLGSLGNMLLARHAATGDLDDLKAALAATAAGERLAPPEHPQRAALHRNTDALRQRYASALSGQPPDGPTGLDLEPPEPDVLVTLARSLLGQFIRCGDSEDVEAALRLSRDALAVLPGHAPALSTESAALFHRFRLRAEPADLADAFDSASAALAATPDDAPVRVDRLAALAFVLRIRFETVGDLEDLTAAIEAAEAAVGLADRLGAPEHTAPAVLSGLLLARFVTLRRRGDIDQAIAAGHKAVDSAPPGPETGRALTHLAAALHARYHALDQREDLDRAITALRTAISATPSTHVDHPVMRLKLAVALRDSGDRDDLDASVLILRRTARELAARSPGDPQLAHLQSELGATLLRRWSKGGGPAEDVHAALASFRASTASVNASTRTRLFSAFHSGRLGMLTGDTRGALADYRTAIEQLLPRLADRGIPRTSRLAQIAQLPLLASDAAAAAIAADDLRGAVRLLEQGRSVIWSQLMQTRADRNALRASHRLLAEEFDAICAELEGGGPGPDGNHTEVPGGGSRRWGLSERFDDVLARIRGLPGFADFLEPPSFEDLHRAADDGPVAIINISSHRCDALLLTSTPGEDPVRLVELPGVTAEGIERSAAGFLDAVSRLNEPGLALGPIEAHALGTRITDTLHGLWEDIAEPVLAELGLDLPRAVMPRMWWCPTGPLALLPLHAAGTNGSRVIDRVISSYTPTLDSLVRARAHRPSRRPQLLAVGVADVPGNDGTSAPPAALPGVRSELSVLGELFGDGHTLRAEEQAVMPAVLSALPSHPWVHFACHGMHDPDDPAASHLVLHDGPLSVTTIAEQDLSGAELAFLSACHTARGTSALADEAIHLAAAFQLAGFQHVVGTLWSLADGPAPDITRDFYRALRTSDQGAGGSARALHDAVQRLRRDPAHAARLNWACYVHVGP</sequence>
<reference evidence="2 3" key="1">
    <citation type="journal article" date="2019" name="Int. J. Syst. Evol. Microbiol.">
        <title>The Global Catalogue of Microorganisms (GCM) 10K type strain sequencing project: providing services to taxonomists for standard genome sequencing and annotation.</title>
        <authorList>
            <consortium name="The Broad Institute Genomics Platform"/>
            <consortium name="The Broad Institute Genome Sequencing Center for Infectious Disease"/>
            <person name="Wu L."/>
            <person name="Ma J."/>
        </authorList>
    </citation>
    <scope>NUCLEOTIDE SEQUENCE [LARGE SCALE GENOMIC DNA]</scope>
    <source>
        <strain evidence="2 3">JCM 6924</strain>
    </source>
</reference>
<dbReference type="InterPro" id="IPR024983">
    <property type="entry name" value="CHAT_dom"/>
</dbReference>
<proteinExistence type="predicted"/>